<proteinExistence type="predicted"/>
<reference evidence="2" key="1">
    <citation type="submission" date="2021-03" db="EMBL/GenBank/DDBJ databases">
        <authorList>
            <person name="So Y."/>
        </authorList>
    </citation>
    <scope>NUCLEOTIDE SEQUENCE</scope>
    <source>
        <strain evidence="2">SG15</strain>
    </source>
</reference>
<dbReference type="PANTHER" id="PTHR13887:SF41">
    <property type="entry name" value="THIOREDOXIN SUPERFAMILY PROTEIN"/>
    <property type="match status" value="1"/>
</dbReference>
<dbReference type="AlphaFoldDB" id="A0A940N492"/>
<dbReference type="SUPFAM" id="SSF52833">
    <property type="entry name" value="Thioredoxin-like"/>
    <property type="match status" value="1"/>
</dbReference>
<dbReference type="InterPro" id="IPR001853">
    <property type="entry name" value="DSBA-like_thioredoxin_dom"/>
</dbReference>
<dbReference type="Proteomes" id="UP000677537">
    <property type="component" value="Unassembled WGS sequence"/>
</dbReference>
<dbReference type="InterPro" id="IPR036249">
    <property type="entry name" value="Thioredoxin-like_sf"/>
</dbReference>
<sequence>MAEALFSAYFAEGRDIGDGTVLAAIGDAAGLSPGRAATMLASDELAKEVAKDAARATGLGGVPAVILDRQLIISGAQPAEAMAEAIRAALRTVT</sequence>
<dbReference type="Pfam" id="PF01323">
    <property type="entry name" value="DSBA"/>
    <property type="match status" value="1"/>
</dbReference>
<dbReference type="EMBL" id="JAGIZA010000013">
    <property type="protein sequence ID" value="MBP0494900.1"/>
    <property type="molecule type" value="Genomic_DNA"/>
</dbReference>
<dbReference type="GO" id="GO:0016491">
    <property type="term" value="F:oxidoreductase activity"/>
    <property type="evidence" value="ECO:0007669"/>
    <property type="project" value="InterPro"/>
</dbReference>
<evidence type="ECO:0000313" key="3">
    <source>
        <dbReference type="Proteomes" id="UP000677537"/>
    </source>
</evidence>
<protein>
    <submittedName>
        <fullName evidence="2">DsbA family protein</fullName>
    </submittedName>
</protein>
<dbReference type="RefSeq" id="WP_209375702.1">
    <property type="nucleotide sequence ID" value="NZ_JAGIZA010000013.1"/>
</dbReference>
<keyword evidence="3" id="KW-1185">Reference proteome</keyword>
<name>A0A940N492_9PROT</name>
<accession>A0A940N492</accession>
<dbReference type="PANTHER" id="PTHR13887">
    <property type="entry name" value="GLUTATHIONE S-TRANSFERASE KAPPA"/>
    <property type="match status" value="1"/>
</dbReference>
<dbReference type="Gene3D" id="3.40.30.10">
    <property type="entry name" value="Glutaredoxin"/>
    <property type="match status" value="1"/>
</dbReference>
<evidence type="ECO:0000313" key="2">
    <source>
        <dbReference type="EMBL" id="MBP0494900.1"/>
    </source>
</evidence>
<gene>
    <name evidence="2" type="ORF">J5Y10_19110</name>
</gene>
<feature type="domain" description="DSBA-like thioredoxin" evidence="1">
    <location>
        <begin position="1"/>
        <end position="86"/>
    </location>
</feature>
<comment type="caution">
    <text evidence="2">The sequence shown here is derived from an EMBL/GenBank/DDBJ whole genome shotgun (WGS) entry which is preliminary data.</text>
</comment>
<organism evidence="2 3">
    <name type="scientific">Roseomonas indoligenes</name>
    <dbReference type="NCBI Taxonomy" id="2820811"/>
    <lineage>
        <taxon>Bacteria</taxon>
        <taxon>Pseudomonadati</taxon>
        <taxon>Pseudomonadota</taxon>
        <taxon>Alphaproteobacteria</taxon>
        <taxon>Acetobacterales</taxon>
        <taxon>Roseomonadaceae</taxon>
        <taxon>Roseomonas</taxon>
    </lineage>
</organism>
<evidence type="ECO:0000259" key="1">
    <source>
        <dbReference type="Pfam" id="PF01323"/>
    </source>
</evidence>